<feature type="region of interest" description="Disordered" evidence="5">
    <location>
        <begin position="487"/>
        <end position="541"/>
    </location>
</feature>
<feature type="region of interest" description="Disordered" evidence="5">
    <location>
        <begin position="335"/>
        <end position="354"/>
    </location>
</feature>
<dbReference type="SMART" id="SM00160">
    <property type="entry name" value="RanBD"/>
    <property type="match status" value="2"/>
</dbReference>
<feature type="domain" description="RanBD1" evidence="6">
    <location>
        <begin position="534"/>
        <end position="693"/>
    </location>
</feature>
<dbReference type="Gene3D" id="4.10.1060.10">
    <property type="entry name" value="Zinc finger, RanBP2-type"/>
    <property type="match status" value="1"/>
</dbReference>
<evidence type="ECO:0000313" key="8">
    <source>
        <dbReference type="EMBL" id="VDM22092.1"/>
    </source>
</evidence>
<dbReference type="EMBL" id="UYWX01002015">
    <property type="protein sequence ID" value="VDM22092.1"/>
    <property type="molecule type" value="Genomic_DNA"/>
</dbReference>
<dbReference type="GO" id="GO:0005737">
    <property type="term" value="C:cytoplasm"/>
    <property type="evidence" value="ECO:0007669"/>
    <property type="project" value="TreeGrafter"/>
</dbReference>
<keyword evidence="3" id="KW-0862">Zinc</keyword>
<dbReference type="Proteomes" id="UP000274429">
    <property type="component" value="Unassembled WGS sequence"/>
</dbReference>
<feature type="compositionally biased region" description="Basic and acidic residues" evidence="5">
    <location>
        <begin position="115"/>
        <end position="130"/>
    </location>
</feature>
<reference evidence="10" key="1">
    <citation type="submission" date="2017-02" db="UniProtKB">
        <authorList>
            <consortium name="WormBaseParasite"/>
        </authorList>
    </citation>
    <scope>IDENTIFICATION</scope>
</reference>
<reference evidence="8 9" key="2">
    <citation type="submission" date="2018-11" db="EMBL/GenBank/DDBJ databases">
        <authorList>
            <consortium name="Pathogen Informatics"/>
        </authorList>
    </citation>
    <scope>NUCLEOTIDE SEQUENCE [LARGE SCALE GENOMIC DNA]</scope>
</reference>
<keyword evidence="1" id="KW-0479">Metal-binding</keyword>
<dbReference type="GO" id="GO:0008270">
    <property type="term" value="F:zinc ion binding"/>
    <property type="evidence" value="ECO:0007669"/>
    <property type="project" value="UniProtKB-KW"/>
</dbReference>
<evidence type="ECO:0000313" key="10">
    <source>
        <dbReference type="WBParaSite" id="TTAC_0000318401-mRNA-1"/>
    </source>
</evidence>
<feature type="compositionally biased region" description="Acidic residues" evidence="5">
    <location>
        <begin position="521"/>
        <end position="533"/>
    </location>
</feature>
<keyword evidence="2 4" id="KW-0863">Zinc-finger</keyword>
<organism evidence="10">
    <name type="scientific">Hydatigena taeniaeformis</name>
    <name type="common">Feline tapeworm</name>
    <name type="synonym">Taenia taeniaeformis</name>
    <dbReference type="NCBI Taxonomy" id="6205"/>
    <lineage>
        <taxon>Eukaryota</taxon>
        <taxon>Metazoa</taxon>
        <taxon>Spiralia</taxon>
        <taxon>Lophotrochozoa</taxon>
        <taxon>Platyhelminthes</taxon>
        <taxon>Cestoda</taxon>
        <taxon>Eucestoda</taxon>
        <taxon>Cyclophyllidea</taxon>
        <taxon>Taeniidae</taxon>
        <taxon>Hydatigera</taxon>
    </lineage>
</organism>
<evidence type="ECO:0000259" key="6">
    <source>
        <dbReference type="PROSITE" id="PS50196"/>
    </source>
</evidence>
<protein>
    <submittedName>
        <fullName evidence="10">RanBP2-type domain-containing protein</fullName>
    </submittedName>
</protein>
<dbReference type="PROSITE" id="PS50196">
    <property type="entry name" value="RANBD1"/>
    <property type="match status" value="2"/>
</dbReference>
<dbReference type="STRING" id="6205.A0A0R3WQZ4"/>
<evidence type="ECO:0000259" key="7">
    <source>
        <dbReference type="PROSITE" id="PS50199"/>
    </source>
</evidence>
<dbReference type="InterPro" id="IPR000156">
    <property type="entry name" value="Ran_bind_dom"/>
</dbReference>
<evidence type="ECO:0000256" key="2">
    <source>
        <dbReference type="ARBA" id="ARBA00022771"/>
    </source>
</evidence>
<feature type="domain" description="RanBD1" evidence="6">
    <location>
        <begin position="150"/>
        <end position="292"/>
    </location>
</feature>
<dbReference type="WBParaSite" id="TTAC_0000318401-mRNA-1">
    <property type="protein sequence ID" value="TTAC_0000318401-mRNA-1"/>
    <property type="gene ID" value="TTAC_0000318401"/>
</dbReference>
<dbReference type="Gene3D" id="2.30.29.30">
    <property type="entry name" value="Pleckstrin-homology domain (PH domain)/Phosphotyrosine-binding domain (PTB)"/>
    <property type="match status" value="2"/>
</dbReference>
<dbReference type="InterPro" id="IPR011993">
    <property type="entry name" value="PH-like_dom_sf"/>
</dbReference>
<dbReference type="PROSITE" id="PS50199">
    <property type="entry name" value="ZF_RANBP2_2"/>
    <property type="match status" value="1"/>
</dbReference>
<evidence type="ECO:0000256" key="4">
    <source>
        <dbReference type="PROSITE-ProRule" id="PRU00322"/>
    </source>
</evidence>
<name>A0A0R3WQZ4_HYDTA</name>
<feature type="compositionally biased region" description="Low complexity" evidence="5">
    <location>
        <begin position="17"/>
        <end position="32"/>
    </location>
</feature>
<dbReference type="GO" id="GO:0005643">
    <property type="term" value="C:nuclear pore"/>
    <property type="evidence" value="ECO:0007669"/>
    <property type="project" value="TreeGrafter"/>
</dbReference>
<dbReference type="PANTHER" id="PTHR23138">
    <property type="entry name" value="RAN BINDING PROTEIN"/>
    <property type="match status" value="1"/>
</dbReference>
<dbReference type="GO" id="GO:0005096">
    <property type="term" value="F:GTPase activator activity"/>
    <property type="evidence" value="ECO:0007669"/>
    <property type="project" value="TreeGrafter"/>
</dbReference>
<dbReference type="OrthoDB" id="2357150at2759"/>
<evidence type="ECO:0000256" key="3">
    <source>
        <dbReference type="ARBA" id="ARBA00022833"/>
    </source>
</evidence>
<gene>
    <name evidence="8" type="ORF">TTAC_LOCUS3169</name>
</gene>
<feature type="compositionally biased region" description="Acidic residues" evidence="5">
    <location>
        <begin position="131"/>
        <end position="142"/>
    </location>
</feature>
<feature type="compositionally biased region" description="Low complexity" evidence="5">
    <location>
        <begin position="488"/>
        <end position="511"/>
    </location>
</feature>
<feature type="domain" description="RanBP2-type" evidence="7">
    <location>
        <begin position="411"/>
        <end position="440"/>
    </location>
</feature>
<feature type="region of interest" description="Disordered" evidence="5">
    <location>
        <begin position="102"/>
        <end position="145"/>
    </location>
</feature>
<dbReference type="FunFam" id="2.30.29.30:FF:000018">
    <property type="entry name" value="E3 SUMO-protein ligase RanBP2"/>
    <property type="match status" value="1"/>
</dbReference>
<evidence type="ECO:0000256" key="5">
    <source>
        <dbReference type="SAM" id="MobiDB-lite"/>
    </source>
</evidence>
<dbReference type="InterPro" id="IPR045255">
    <property type="entry name" value="RanBP1-like"/>
</dbReference>
<dbReference type="PANTHER" id="PTHR23138:SF87">
    <property type="entry name" value="E3 SUMO-PROTEIN LIGASE RANBP2"/>
    <property type="match status" value="1"/>
</dbReference>
<dbReference type="CDD" id="cd00835">
    <property type="entry name" value="RanBD_family"/>
    <property type="match status" value="2"/>
</dbReference>
<dbReference type="SUPFAM" id="SSF50729">
    <property type="entry name" value="PH domain-like"/>
    <property type="match status" value="2"/>
</dbReference>
<evidence type="ECO:0000313" key="9">
    <source>
        <dbReference type="Proteomes" id="UP000274429"/>
    </source>
</evidence>
<evidence type="ECO:0000256" key="1">
    <source>
        <dbReference type="ARBA" id="ARBA00022723"/>
    </source>
</evidence>
<sequence>PQLTTTSASSTFKFFSTPASTSTATSTSFAFGSSGGISGGQTATTPLPKFTFGSAPAPTVESDKSSFSSILNVPGTKPMSSTGGAFSNLELAKNLEKPNVTFTFKMKPPTPVKGKNVDDAKEGDEAKDATTEYDDNEEDEVTPSDLSQISFKPVVEHLPDKVEVRTGEEDEEVVFEARAKLFRFDNPIWKERGLGQLKLLRSPVSGKVRIVMRREQIHKVCCNHSITSGMVLKPMEGSKAPVIPWVWWAFDFSDDEVGPQGRKELFSVRFKTMEESQAFHDAFVKAAAASEAETPVDLEAEEDELVIVANPLSSEQVARARALQLPDDFYAYELKKPGSSSHSQREDLTPAEEAEEDALLEAAVNRGTSSTSSSLVVVKSTESLVIATPPTSPSPPTFSGATNASQDLSGKSCSWQCGSCLLLVNPEKIVCPACQAAKPGTDEASEMTTPVATGKAFEIDGSKSFSGPLFGGGGGFGGFEALSKEAPSKPSWLTSSGPSSSASPWAGAGSTLFSAKGDDKGDNDDENESDPDPQFEPIIPLPNLVETKTGEEEDVCLYLRRCKLYRLIDNQWKERGIGDMKVLVHPKNPPPADFLDPRSELPPNKDLEGGINHARLLMRRDHVLKICTNQTISVDMPQFKPLLVANHGVCWVAKDYSECPDGEVMTLGLRFKTEQDLAHFHASIERARKMLKRTDAAK</sequence>
<proteinExistence type="predicted"/>
<keyword evidence="9" id="KW-1185">Reference proteome</keyword>
<dbReference type="Pfam" id="PF00638">
    <property type="entry name" value="Ran_BP1"/>
    <property type="match status" value="3"/>
</dbReference>
<dbReference type="AlphaFoldDB" id="A0A0R3WQZ4"/>
<accession>A0A0R3WQZ4</accession>
<dbReference type="InterPro" id="IPR001876">
    <property type="entry name" value="Znf_RanBP2"/>
</dbReference>
<feature type="region of interest" description="Disordered" evidence="5">
    <location>
        <begin position="17"/>
        <end position="45"/>
    </location>
</feature>